<keyword evidence="2" id="KW-0964">Secreted</keyword>
<evidence type="ECO:0000313" key="5">
    <source>
        <dbReference type="Proteomes" id="UP000558284"/>
    </source>
</evidence>
<dbReference type="GO" id="GO:0005576">
    <property type="term" value="C:extracellular region"/>
    <property type="evidence" value="ECO:0007669"/>
    <property type="project" value="UniProtKB-SubCell"/>
</dbReference>
<evidence type="ECO:0000313" key="4">
    <source>
        <dbReference type="EMBL" id="MBA1145137.1"/>
    </source>
</evidence>
<dbReference type="PROSITE" id="PS00330">
    <property type="entry name" value="HEMOLYSIN_CALCIUM"/>
    <property type="match status" value="5"/>
</dbReference>
<evidence type="ECO:0000256" key="2">
    <source>
        <dbReference type="ARBA" id="ARBA00022525"/>
    </source>
</evidence>
<dbReference type="RefSeq" id="WP_268926463.1">
    <property type="nucleotide sequence ID" value="NZ_JACDTY010000035.1"/>
</dbReference>
<organism evidence="4 5">
    <name type="scientific">Mesorhizobium neociceri</name>
    <dbReference type="NCBI Taxonomy" id="1307853"/>
    <lineage>
        <taxon>Bacteria</taxon>
        <taxon>Pseudomonadati</taxon>
        <taxon>Pseudomonadota</taxon>
        <taxon>Alphaproteobacteria</taxon>
        <taxon>Hyphomicrobiales</taxon>
        <taxon>Phyllobacteriaceae</taxon>
        <taxon>Mesorhizobium</taxon>
    </lineage>
</organism>
<dbReference type="InterPro" id="IPR050557">
    <property type="entry name" value="RTX_toxin/Mannuronan_C5-epim"/>
</dbReference>
<sequence length="486" mass="48314">MADKFGTNGNDIINGTADDDFISGGPDGGDPALETGDDEINGEGGNDTILGLGGNDTLTGGDGSDTIEGGDGEDELYGGAGDDTMHGGDGSDVFHGGAGNDTFDGQGDFDDVWYAGEGGLLGVAVDLAAGTATDTFGDADTLTSISGIAGSDLADTLLGDDEDNIIRSFRGDDIVDGRGGSDEAHYTNDQNLISVTVNLAAGTAVEVYGDGTSTDTLIGIERIRGSLGDDSLTGDDGDNRIRGIAGDDLIDGGGGRDMADYSQDARYGGNQGVTVDLGTGSAVDGFGDTDTLTGIEDVRGTMFGDILTGDAGENELGGDGGDDLLDGRAGDDVLDGGGGSDWLIGGSGNDLLIGGGQDGDAAAYIDEGGGGAVTVNLAEGTATDTYGDVDTLVSISDVWGNDQDDTLIGKNSGEGYEGFRGMGGNDTIVGGSGDSWVYYNSDAGHGGSSGVTVNLSDEAQGGQAANSATDGFGDTDTLVNINKVRG</sequence>
<accession>A0A838BGG2</accession>
<dbReference type="InterPro" id="IPR018511">
    <property type="entry name" value="Hemolysin-typ_Ca-bd_CS"/>
</dbReference>
<reference evidence="4 5" key="1">
    <citation type="submission" date="2020-07" db="EMBL/GenBank/DDBJ databases">
        <title>Definition of the novel symbiovar canariense within Mesorhizobium novociceri, a new species of genus Mesorhizobium nodulating Cicer canariense in the Caldera de Taburiente National Park (La Palma, Canary Islands).</title>
        <authorList>
            <person name="Leon-Barrios M."/>
            <person name="Perez-Yepez J."/>
            <person name="Flores-Felix J.D."/>
            <person name="Ramirez-Baena M.H."/>
            <person name="Pulido-Suarez L."/>
            <person name="Igual J.M."/>
            <person name="Velazquez E."/>
            <person name="Peix A."/>
        </authorList>
    </citation>
    <scope>NUCLEOTIDE SEQUENCE [LARGE SCALE GENOMIC DNA]</scope>
    <source>
        <strain evidence="4 5">CCANP35</strain>
    </source>
</reference>
<dbReference type="InterPro" id="IPR001343">
    <property type="entry name" value="Hemolysn_Ca-bd"/>
</dbReference>
<name>A0A838BGG2_9HYPH</name>
<comment type="caution">
    <text evidence="4">The sequence shown here is derived from an EMBL/GenBank/DDBJ whole genome shotgun (WGS) entry which is preliminary data.</text>
</comment>
<evidence type="ECO:0000256" key="1">
    <source>
        <dbReference type="ARBA" id="ARBA00004613"/>
    </source>
</evidence>
<evidence type="ECO:0000256" key="3">
    <source>
        <dbReference type="SAM" id="MobiDB-lite"/>
    </source>
</evidence>
<feature type="region of interest" description="Disordered" evidence="3">
    <location>
        <begin position="1"/>
        <end position="70"/>
    </location>
</feature>
<dbReference type="Pfam" id="PF00353">
    <property type="entry name" value="HemolysinCabind"/>
    <property type="match status" value="7"/>
</dbReference>
<dbReference type="Proteomes" id="UP000558284">
    <property type="component" value="Unassembled WGS sequence"/>
</dbReference>
<comment type="subcellular location">
    <subcellularLocation>
        <location evidence="1">Secreted</location>
    </subcellularLocation>
</comment>
<dbReference type="GO" id="GO:0005509">
    <property type="term" value="F:calcium ion binding"/>
    <property type="evidence" value="ECO:0007669"/>
    <property type="project" value="InterPro"/>
</dbReference>
<keyword evidence="5" id="KW-1185">Reference proteome</keyword>
<feature type="region of interest" description="Disordered" evidence="3">
    <location>
        <begin position="311"/>
        <end position="331"/>
    </location>
</feature>
<protein>
    <recommendedName>
        <fullName evidence="6">Calcium-binding protein</fullName>
    </recommendedName>
</protein>
<dbReference type="PRINTS" id="PR00313">
    <property type="entry name" value="CABNDNGRPT"/>
</dbReference>
<dbReference type="AlphaFoldDB" id="A0A838BGG2"/>
<feature type="compositionally biased region" description="Low complexity" evidence="3">
    <location>
        <begin position="46"/>
        <end position="59"/>
    </location>
</feature>
<evidence type="ECO:0008006" key="6">
    <source>
        <dbReference type="Google" id="ProtNLM"/>
    </source>
</evidence>
<dbReference type="Gene3D" id="2.150.10.10">
    <property type="entry name" value="Serralysin-like metalloprotease, C-terminal"/>
    <property type="match status" value="4"/>
</dbReference>
<dbReference type="InterPro" id="IPR011049">
    <property type="entry name" value="Serralysin-like_metalloprot_C"/>
</dbReference>
<dbReference type="PANTHER" id="PTHR38340:SF1">
    <property type="entry name" value="S-LAYER PROTEIN"/>
    <property type="match status" value="1"/>
</dbReference>
<dbReference type="EMBL" id="JACDTY010000035">
    <property type="protein sequence ID" value="MBA1145137.1"/>
    <property type="molecule type" value="Genomic_DNA"/>
</dbReference>
<dbReference type="PANTHER" id="PTHR38340">
    <property type="entry name" value="S-LAYER PROTEIN"/>
    <property type="match status" value="1"/>
</dbReference>
<proteinExistence type="predicted"/>
<feature type="non-terminal residue" evidence="4">
    <location>
        <position position="486"/>
    </location>
</feature>
<dbReference type="SUPFAM" id="SSF51120">
    <property type="entry name" value="beta-Roll"/>
    <property type="match status" value="3"/>
</dbReference>
<gene>
    <name evidence="4" type="ORF">H0241_33735</name>
</gene>